<feature type="compositionally biased region" description="Basic residues" evidence="1">
    <location>
        <begin position="8"/>
        <end position="17"/>
    </location>
</feature>
<dbReference type="AlphaFoldDB" id="A0A9J5WQV0"/>
<dbReference type="Proteomes" id="UP000824120">
    <property type="component" value="Chromosome 11"/>
</dbReference>
<dbReference type="EMBL" id="JACXVP010000011">
    <property type="protein sequence ID" value="KAG5577392.1"/>
    <property type="molecule type" value="Genomic_DNA"/>
</dbReference>
<evidence type="ECO:0000256" key="1">
    <source>
        <dbReference type="SAM" id="MobiDB-lite"/>
    </source>
</evidence>
<evidence type="ECO:0000313" key="3">
    <source>
        <dbReference type="Proteomes" id="UP000824120"/>
    </source>
</evidence>
<reference evidence="2 3" key="1">
    <citation type="submission" date="2020-09" db="EMBL/GenBank/DDBJ databases">
        <title>De no assembly of potato wild relative species, Solanum commersonii.</title>
        <authorList>
            <person name="Cho K."/>
        </authorList>
    </citation>
    <scope>NUCLEOTIDE SEQUENCE [LARGE SCALE GENOMIC DNA]</scope>
    <source>
        <strain evidence="2">LZ3.2</strain>
        <tissue evidence="2">Leaf</tissue>
    </source>
</reference>
<evidence type="ECO:0000313" key="2">
    <source>
        <dbReference type="EMBL" id="KAG5577392.1"/>
    </source>
</evidence>
<protein>
    <submittedName>
        <fullName evidence="2">Uncharacterized protein</fullName>
    </submittedName>
</protein>
<organism evidence="2 3">
    <name type="scientific">Solanum commersonii</name>
    <name type="common">Commerson's wild potato</name>
    <name type="synonym">Commerson's nightshade</name>
    <dbReference type="NCBI Taxonomy" id="4109"/>
    <lineage>
        <taxon>Eukaryota</taxon>
        <taxon>Viridiplantae</taxon>
        <taxon>Streptophyta</taxon>
        <taxon>Embryophyta</taxon>
        <taxon>Tracheophyta</taxon>
        <taxon>Spermatophyta</taxon>
        <taxon>Magnoliopsida</taxon>
        <taxon>eudicotyledons</taxon>
        <taxon>Gunneridae</taxon>
        <taxon>Pentapetalae</taxon>
        <taxon>asterids</taxon>
        <taxon>lamiids</taxon>
        <taxon>Solanales</taxon>
        <taxon>Solanaceae</taxon>
        <taxon>Solanoideae</taxon>
        <taxon>Solaneae</taxon>
        <taxon>Solanum</taxon>
    </lineage>
</organism>
<proteinExistence type="predicted"/>
<comment type="caution">
    <text evidence="2">The sequence shown here is derived from an EMBL/GenBank/DDBJ whole genome shotgun (WGS) entry which is preliminary data.</text>
</comment>
<keyword evidence="3" id="KW-1185">Reference proteome</keyword>
<sequence length="71" mass="7852">METCAQKGTKRPKRTKKLKPELRQAQLTVAKGTNSALCSNTAIPPNDPEHEDAEGKHKTTMRQKKGESPSH</sequence>
<feature type="compositionally biased region" description="Polar residues" evidence="1">
    <location>
        <begin position="25"/>
        <end position="43"/>
    </location>
</feature>
<accession>A0A9J5WQV0</accession>
<gene>
    <name evidence="2" type="ORF">H5410_057526</name>
</gene>
<feature type="region of interest" description="Disordered" evidence="1">
    <location>
        <begin position="1"/>
        <end position="71"/>
    </location>
</feature>
<name>A0A9J5WQV0_SOLCO</name>